<proteinExistence type="predicted"/>
<reference evidence="2" key="1">
    <citation type="journal article" date="2023" name="Front. Plant Sci.">
        <title>Chromosomal-level genome assembly of Melastoma candidum provides insights into trichome evolution.</title>
        <authorList>
            <person name="Zhong Y."/>
            <person name="Wu W."/>
            <person name="Sun C."/>
            <person name="Zou P."/>
            <person name="Liu Y."/>
            <person name="Dai S."/>
            <person name="Zhou R."/>
        </authorList>
    </citation>
    <scope>NUCLEOTIDE SEQUENCE [LARGE SCALE GENOMIC DNA]</scope>
</reference>
<dbReference type="Proteomes" id="UP001057402">
    <property type="component" value="Chromosome 3"/>
</dbReference>
<evidence type="ECO:0000313" key="2">
    <source>
        <dbReference type="Proteomes" id="UP001057402"/>
    </source>
</evidence>
<accession>A0ACB9RPW8</accession>
<keyword evidence="2" id="KW-1185">Reference proteome</keyword>
<sequence>MCSLLATLGIDLLGGANNTIPLTYAEDIIAIADTNIACMRRASGAVLTVQERRMVPDKITMEIKGASSHVQTAQRLIQEFINGHRELTGLNHSREVLDGGARRLCIPSHNWGNPSPHSPAPKAGTVLV</sequence>
<gene>
    <name evidence="1" type="ORF">MLD38_006472</name>
</gene>
<dbReference type="EMBL" id="CM042882">
    <property type="protein sequence ID" value="KAI4380261.1"/>
    <property type="molecule type" value="Genomic_DNA"/>
</dbReference>
<protein>
    <submittedName>
        <fullName evidence="1">Uncharacterized protein</fullName>
    </submittedName>
</protein>
<evidence type="ECO:0000313" key="1">
    <source>
        <dbReference type="EMBL" id="KAI4380261.1"/>
    </source>
</evidence>
<name>A0ACB9RPW8_9MYRT</name>
<organism evidence="1 2">
    <name type="scientific">Melastoma candidum</name>
    <dbReference type="NCBI Taxonomy" id="119954"/>
    <lineage>
        <taxon>Eukaryota</taxon>
        <taxon>Viridiplantae</taxon>
        <taxon>Streptophyta</taxon>
        <taxon>Embryophyta</taxon>
        <taxon>Tracheophyta</taxon>
        <taxon>Spermatophyta</taxon>
        <taxon>Magnoliopsida</taxon>
        <taxon>eudicotyledons</taxon>
        <taxon>Gunneridae</taxon>
        <taxon>Pentapetalae</taxon>
        <taxon>rosids</taxon>
        <taxon>malvids</taxon>
        <taxon>Myrtales</taxon>
        <taxon>Melastomataceae</taxon>
        <taxon>Melastomatoideae</taxon>
        <taxon>Melastomateae</taxon>
        <taxon>Melastoma</taxon>
    </lineage>
</organism>
<comment type="caution">
    <text evidence="1">The sequence shown here is derived from an EMBL/GenBank/DDBJ whole genome shotgun (WGS) entry which is preliminary data.</text>
</comment>